<dbReference type="Proteomes" id="UP000774617">
    <property type="component" value="Unassembled WGS sequence"/>
</dbReference>
<dbReference type="Pfam" id="PF07690">
    <property type="entry name" value="MFS_1"/>
    <property type="match status" value="1"/>
</dbReference>
<protein>
    <submittedName>
        <fullName evidence="7">Major facilitator superfamily domain-containing protein</fullName>
    </submittedName>
</protein>
<feature type="domain" description="Major facilitator superfamily (MFS) profile" evidence="6">
    <location>
        <begin position="32"/>
        <end position="465"/>
    </location>
</feature>
<evidence type="ECO:0000313" key="8">
    <source>
        <dbReference type="Proteomes" id="UP000774617"/>
    </source>
</evidence>
<proteinExistence type="predicted"/>
<dbReference type="InterPro" id="IPR036259">
    <property type="entry name" value="MFS_trans_sf"/>
</dbReference>
<organism evidence="7 8">
    <name type="scientific">Macrophomina phaseolina</name>
    <dbReference type="NCBI Taxonomy" id="35725"/>
    <lineage>
        <taxon>Eukaryota</taxon>
        <taxon>Fungi</taxon>
        <taxon>Dikarya</taxon>
        <taxon>Ascomycota</taxon>
        <taxon>Pezizomycotina</taxon>
        <taxon>Dothideomycetes</taxon>
        <taxon>Dothideomycetes incertae sedis</taxon>
        <taxon>Botryosphaeriales</taxon>
        <taxon>Botryosphaeriaceae</taxon>
        <taxon>Macrophomina</taxon>
    </lineage>
</organism>
<evidence type="ECO:0000256" key="1">
    <source>
        <dbReference type="ARBA" id="ARBA00004141"/>
    </source>
</evidence>
<feature type="transmembrane region" description="Helical" evidence="5">
    <location>
        <begin position="439"/>
        <end position="460"/>
    </location>
</feature>
<evidence type="ECO:0000256" key="2">
    <source>
        <dbReference type="ARBA" id="ARBA00022692"/>
    </source>
</evidence>
<sequence length="483" mass="51842">MAANARCQTAAESGVSENWTPPAAWSTKRKAFIVIAGIAVVVNSTLGSALPSGASSFMADDFQISNAQQLTLPMTCYLIGYVLGPVVFGPLSETYGRRPVMLSTFAGYTTFTMACALAPNFAALVVFRLLTGIFASAPTAVVGGLYADIFPSPKARGRSMAGFMAATTLGPTLGPVISGYLSVHGWRWTYWASLIIAGATWPLLVFLPETYLLVLRQQASRKELAEGVTSSNNIAAAEINAGPSARQLITRVLTRPLRMIYSESIVLFSCIYLSLIYSIFYLFFEAYPIVFQGVYGMTPGQSGLAFIPIAVGALLSFVVYLAYDNIFQRAQASGKAWTSVEEYRRLPLACLGGPLYTASVFMLAWTARRSVHWIVPMLAGLPFGIGFLLIFMALINYLTDAYGAFAASALAAASCTRSVSGALLPLAADPMYTSLGIQWATSLLAFLSAGMILIPFGFIWGGEHLRANSKFSQSLNLDKNGDK</sequence>
<dbReference type="SUPFAM" id="SSF103473">
    <property type="entry name" value="MFS general substrate transporter"/>
    <property type="match status" value="1"/>
</dbReference>
<dbReference type="EMBL" id="JAGTJR010000003">
    <property type="protein sequence ID" value="KAH7062692.1"/>
    <property type="molecule type" value="Genomic_DNA"/>
</dbReference>
<dbReference type="InterPro" id="IPR011701">
    <property type="entry name" value="MFS"/>
</dbReference>
<feature type="transmembrane region" description="Helical" evidence="5">
    <location>
        <begin position="31"/>
        <end position="50"/>
    </location>
</feature>
<dbReference type="PANTHER" id="PTHR23502">
    <property type="entry name" value="MAJOR FACILITATOR SUPERFAMILY"/>
    <property type="match status" value="1"/>
</dbReference>
<dbReference type="CDD" id="cd17323">
    <property type="entry name" value="MFS_Tpo1_MDR_like"/>
    <property type="match status" value="1"/>
</dbReference>
<keyword evidence="2 5" id="KW-0812">Transmembrane</keyword>
<evidence type="ECO:0000313" key="7">
    <source>
        <dbReference type="EMBL" id="KAH7062692.1"/>
    </source>
</evidence>
<feature type="transmembrane region" description="Helical" evidence="5">
    <location>
        <begin position="70"/>
        <end position="88"/>
    </location>
</feature>
<feature type="transmembrane region" description="Helical" evidence="5">
    <location>
        <begin position="346"/>
        <end position="367"/>
    </location>
</feature>
<evidence type="ECO:0000259" key="6">
    <source>
        <dbReference type="PROSITE" id="PS50850"/>
    </source>
</evidence>
<dbReference type="PANTHER" id="PTHR23502:SF74">
    <property type="entry name" value="MAJOR FACILITATOR SUPERFAMILY (MFS) PROFILE DOMAIN-CONTAINING PROTEIN"/>
    <property type="match status" value="1"/>
</dbReference>
<evidence type="ECO:0000256" key="4">
    <source>
        <dbReference type="ARBA" id="ARBA00023136"/>
    </source>
</evidence>
<feature type="transmembrane region" description="Helical" evidence="5">
    <location>
        <begin position="100"/>
        <end position="119"/>
    </location>
</feature>
<comment type="subcellular location">
    <subcellularLocation>
        <location evidence="1">Membrane</location>
        <topology evidence="1">Multi-pass membrane protein</topology>
    </subcellularLocation>
</comment>
<dbReference type="InterPro" id="IPR020846">
    <property type="entry name" value="MFS_dom"/>
</dbReference>
<feature type="transmembrane region" description="Helical" evidence="5">
    <location>
        <begin position="373"/>
        <end position="395"/>
    </location>
</feature>
<evidence type="ECO:0000256" key="5">
    <source>
        <dbReference type="SAM" id="Phobius"/>
    </source>
</evidence>
<reference evidence="7 8" key="1">
    <citation type="journal article" date="2021" name="Nat. Commun.">
        <title>Genetic determinants of endophytism in the Arabidopsis root mycobiome.</title>
        <authorList>
            <person name="Mesny F."/>
            <person name="Miyauchi S."/>
            <person name="Thiergart T."/>
            <person name="Pickel B."/>
            <person name="Atanasova L."/>
            <person name="Karlsson M."/>
            <person name="Huettel B."/>
            <person name="Barry K.W."/>
            <person name="Haridas S."/>
            <person name="Chen C."/>
            <person name="Bauer D."/>
            <person name="Andreopoulos W."/>
            <person name="Pangilinan J."/>
            <person name="LaButti K."/>
            <person name="Riley R."/>
            <person name="Lipzen A."/>
            <person name="Clum A."/>
            <person name="Drula E."/>
            <person name="Henrissat B."/>
            <person name="Kohler A."/>
            <person name="Grigoriev I.V."/>
            <person name="Martin F.M."/>
            <person name="Hacquard S."/>
        </authorList>
    </citation>
    <scope>NUCLEOTIDE SEQUENCE [LARGE SCALE GENOMIC DNA]</scope>
    <source>
        <strain evidence="7 8">MPI-SDFR-AT-0080</strain>
    </source>
</reference>
<feature type="transmembrane region" description="Helical" evidence="5">
    <location>
        <begin position="188"/>
        <end position="214"/>
    </location>
</feature>
<dbReference type="Gene3D" id="1.20.1250.20">
    <property type="entry name" value="MFS general substrate transporter like domains"/>
    <property type="match status" value="1"/>
</dbReference>
<name>A0ABQ8GRN2_9PEZI</name>
<feature type="transmembrane region" description="Helical" evidence="5">
    <location>
        <begin position="125"/>
        <end position="147"/>
    </location>
</feature>
<keyword evidence="8" id="KW-1185">Reference proteome</keyword>
<feature type="transmembrane region" description="Helical" evidence="5">
    <location>
        <begin position="304"/>
        <end position="326"/>
    </location>
</feature>
<comment type="caution">
    <text evidence="7">The sequence shown here is derived from an EMBL/GenBank/DDBJ whole genome shotgun (WGS) entry which is preliminary data.</text>
</comment>
<evidence type="ECO:0000256" key="3">
    <source>
        <dbReference type="ARBA" id="ARBA00022989"/>
    </source>
</evidence>
<keyword evidence="3 5" id="KW-1133">Transmembrane helix</keyword>
<feature type="transmembrane region" description="Helical" evidence="5">
    <location>
        <begin position="159"/>
        <end position="182"/>
    </location>
</feature>
<accession>A0ABQ8GRN2</accession>
<feature type="transmembrane region" description="Helical" evidence="5">
    <location>
        <begin position="402"/>
        <end position="427"/>
    </location>
</feature>
<gene>
    <name evidence="7" type="ORF">B0J12DRAFT_646209</name>
</gene>
<feature type="transmembrane region" description="Helical" evidence="5">
    <location>
        <begin position="265"/>
        <end position="284"/>
    </location>
</feature>
<dbReference type="PROSITE" id="PS50850">
    <property type="entry name" value="MFS"/>
    <property type="match status" value="1"/>
</dbReference>
<keyword evidence="4 5" id="KW-0472">Membrane</keyword>